<evidence type="ECO:0000313" key="2">
    <source>
        <dbReference type="EMBL" id="KAF9483041.1"/>
    </source>
</evidence>
<dbReference type="EMBL" id="MU155158">
    <property type="protein sequence ID" value="KAF9483041.1"/>
    <property type="molecule type" value="Genomic_DNA"/>
</dbReference>
<dbReference type="Gene3D" id="1.20.1280.50">
    <property type="match status" value="1"/>
</dbReference>
<comment type="caution">
    <text evidence="2">The sequence shown here is derived from an EMBL/GenBank/DDBJ whole genome shotgun (WGS) entry which is preliminary data.</text>
</comment>
<evidence type="ECO:0008006" key="4">
    <source>
        <dbReference type="Google" id="ProtNLM"/>
    </source>
</evidence>
<name>A0A9P5Z920_9AGAR</name>
<sequence length="587" mass="66385">MTQVPFATPFTDVLCTNYTPSSEDKETIKTLLVAPLAQLTQFNDKISQLQHVLDSLKQERDVLDTAIKEHTRLLSPIHSVPDDVLRDIFCACLPDTHNAVMSCDEAPLILGLVCSRWRSVAYSTPLLWATLHIPLPSPISLPTDLNQPLIDHNLYDSRLEKHCTAIHNWLTRSGTCPLSISCIPANHSTAYDEARADQARCRRERYMKTILPFSHRRYRFELSISIRFEAINNALTLLSPASLPILTHLRLIFSPAITRAVDDGEGRAVHTLIQAPQLRILEIIPMAFSLRNVQRDWSRLSSIALVQSLHLPSPIGNFSTTEEVHYILTKCSNLSNRCTLYICNTSSEPAIQPTGSINLPYLRHLNIVEFSPLMNSSLRPLFECFSDISSLRSISYQNRQYVPHIKGESLISLLSHAGDQITHLCTTFNKYTTADLKTIFSLVPNLINLTENNPFNNALVYGTNVYPQVFSEDEDLIFFDVLTSSSGNTTILCPHLQSMEVINTAELDDARILSFIQRRMAAVHSHGIDPLRKFRATFKRPMEVDIRAALREYVDSGQLELNISYIPEQRYTEPQTFLDPRDGLMES</sequence>
<dbReference type="AlphaFoldDB" id="A0A9P5Z920"/>
<gene>
    <name evidence="2" type="ORF">BDN70DRAFT_874282</name>
</gene>
<dbReference type="Proteomes" id="UP000807469">
    <property type="component" value="Unassembled WGS sequence"/>
</dbReference>
<reference evidence="2" key="1">
    <citation type="submission" date="2020-11" db="EMBL/GenBank/DDBJ databases">
        <authorList>
            <consortium name="DOE Joint Genome Institute"/>
            <person name="Ahrendt S."/>
            <person name="Riley R."/>
            <person name="Andreopoulos W."/>
            <person name="Labutti K."/>
            <person name="Pangilinan J."/>
            <person name="Ruiz-Duenas F.J."/>
            <person name="Barrasa J.M."/>
            <person name="Sanchez-Garcia M."/>
            <person name="Camarero S."/>
            <person name="Miyauchi S."/>
            <person name="Serrano A."/>
            <person name="Linde D."/>
            <person name="Babiker R."/>
            <person name="Drula E."/>
            <person name="Ayuso-Fernandez I."/>
            <person name="Pacheco R."/>
            <person name="Padilla G."/>
            <person name="Ferreira P."/>
            <person name="Barriuso J."/>
            <person name="Kellner H."/>
            <person name="Castanera R."/>
            <person name="Alfaro M."/>
            <person name="Ramirez L."/>
            <person name="Pisabarro A.G."/>
            <person name="Kuo A."/>
            <person name="Tritt A."/>
            <person name="Lipzen A."/>
            <person name="He G."/>
            <person name="Yan M."/>
            <person name="Ng V."/>
            <person name="Cullen D."/>
            <person name="Martin F."/>
            <person name="Rosso M.-N."/>
            <person name="Henrissat B."/>
            <person name="Hibbett D."/>
            <person name="Martinez A.T."/>
            <person name="Grigoriev I.V."/>
        </authorList>
    </citation>
    <scope>NUCLEOTIDE SEQUENCE</scope>
    <source>
        <strain evidence="2">CIRM-BRFM 674</strain>
    </source>
</reference>
<keyword evidence="1" id="KW-0175">Coiled coil</keyword>
<organism evidence="2 3">
    <name type="scientific">Pholiota conissans</name>
    <dbReference type="NCBI Taxonomy" id="109636"/>
    <lineage>
        <taxon>Eukaryota</taxon>
        <taxon>Fungi</taxon>
        <taxon>Dikarya</taxon>
        <taxon>Basidiomycota</taxon>
        <taxon>Agaricomycotina</taxon>
        <taxon>Agaricomycetes</taxon>
        <taxon>Agaricomycetidae</taxon>
        <taxon>Agaricales</taxon>
        <taxon>Agaricineae</taxon>
        <taxon>Strophariaceae</taxon>
        <taxon>Pholiota</taxon>
    </lineage>
</organism>
<proteinExistence type="predicted"/>
<evidence type="ECO:0000313" key="3">
    <source>
        <dbReference type="Proteomes" id="UP000807469"/>
    </source>
</evidence>
<feature type="coiled-coil region" evidence="1">
    <location>
        <begin position="39"/>
        <end position="73"/>
    </location>
</feature>
<dbReference type="OrthoDB" id="3248197at2759"/>
<accession>A0A9P5Z920</accession>
<protein>
    <recommendedName>
        <fullName evidence="4">F-box domain-containing protein</fullName>
    </recommendedName>
</protein>
<evidence type="ECO:0000256" key="1">
    <source>
        <dbReference type="SAM" id="Coils"/>
    </source>
</evidence>
<keyword evidence="3" id="KW-1185">Reference proteome</keyword>